<sequence length="1600" mass="179412">MTSDTEVKHLRPQLQHMKTTPDLVGGRYNPGIPNQTNEERKRRFSSSVESKSGPDALLAEVQNRSNEDYRDISFPPHKLDKTYQSRISFDTIDIRYYEDNDPMAELYDDDSLSSRMRRMSEDHDSGRGRRRESDLKIPGRSPVGSPSASPTRMMSPHRNMASMFRGMLKYPTTPIITHRGTAFTRIHHLFEDLYLGKLASKGLGPVLPRRVILIYISGRKHTWVALDWILRNFIEHGDSIIIVSAINHKLAPPSDGQTRYPSPNAYAPKTPRVRQRQRRRPEFVKEITRSVMHYVLNVINKDVIAKVAVEIIDSNTKDALKDMYKLYEPNIVCVGSKVNTKNSAPLKSWQSSRLSDRLVKNFPLPVIVVPASNMSEFEKKVQLQLEEEATGKTKTIDQSDDTQPAGNTGKMNIIKRKKKDGDDELESLLSSDDSDSVTSFSGNSVASSSSYSSFKEVADVYKEYRLSLHDKLDELKVHKIDESYFVNFAKAISDKSLQFCDELRGIDPDFKGKGAKLASAITGSNSFGKVPYKTKSLLEPEPARSINGPSTGKSYSELKKTLTRNAQNNEARNSPAPPTSSSPPQQIQFANHKNVPSITIDDSSKPSKSPTPAPNSSSSKISDSGTPHRSKERANGLKKFFSNDERSVHQNYFVGQSIAAFDLDSSFNVNNFGMLDNDLDTNKDSEGLQEFTPIRNTIKQTELQQYSFIVNTSTGLGEYYEYLIFITGNICDQPDDLSASANQSLTLYYSFNASMFENYELGTMVHFENGYFSALADVPVSSGEDSILYIGVRAPESTNVTASWSYEIGVSQNDLVYQWDNRSFAQVVDTDAESALIVTGNLSSNGQHASDYNASSSRFQLFIYSYEDIDHFKHLNSSWCAVRNGPALLSTGMFNSSYTNRGGALRQQFLVGGLNASTKYVGFLVSDFSGSKLGGAVYSKFERVEKYRPSSLDDVYGQEEIVKTVRKFIHEGRLPHLLFYGPPGTGKTSMITALAREIYGPNYKSMVLELNASDDRGIDVVRNQIKEFASTMQIFSRGFKLIILDEADAMTSAAQNSLRRIIERYTKNTRFCILANYAHKLNPALISRCTRFRFQPLTEGAVRDQIKSVVAKEGLVISEKAEQALLKLSGGDMRRALNVLQACKAALDSPDDQIDEKMIYECVGAPDPADIETILDSILRDDWTTSYLTFEKFKKTKGLALIDLVQAFVEILQGYELKPSARIAILKELADVEYGVSRGDLFPHKSRSELFGRLVSCDRIDVVIDDLIQEQEHASSVVSSEIRQLQSLFPGTDSRKLERVLKENENDVESAIEAIMSKDASVNELGVVTGLSEAVLEPYLQNNPCRMSALADIMCNYRKKKKVKRSRVQDSRNASSMSIVEDQRQSFDESGQEISELRQSVHEHQPLQQLNFAFLIKCLEFFEGAMDRVLRVGYMFVDHDVVQLTYDRSLNLHVAFKPELKAAEVLKQVKLPQKSWNLTPSASTRSQKPTSDEIRDKARPVLHSASVDLHGLTVGEAVDLAKQRVIQWWAQETEERQAHGILSRFGSKAQFVDSLDVIVGRGLHSSGGPKLRKPVMKMLDSNNFIYKEEIGRFSVVGKRT</sequence>
<feature type="domain" description="Smr" evidence="9">
    <location>
        <begin position="1507"/>
        <end position="1600"/>
    </location>
</feature>
<dbReference type="Pfam" id="PF02845">
    <property type="entry name" value="CUE"/>
    <property type="match status" value="1"/>
</dbReference>
<dbReference type="InterPro" id="IPR014729">
    <property type="entry name" value="Rossmann-like_a/b/a_fold"/>
</dbReference>
<dbReference type="InterPro" id="IPR047854">
    <property type="entry name" value="RFC_lid"/>
</dbReference>
<dbReference type="InterPro" id="IPR027417">
    <property type="entry name" value="P-loop_NTPase"/>
</dbReference>
<keyword evidence="12" id="KW-1185">Reference proteome</keyword>
<evidence type="ECO:0000256" key="6">
    <source>
        <dbReference type="ARBA" id="ARBA00022840"/>
    </source>
</evidence>
<evidence type="ECO:0000256" key="5">
    <source>
        <dbReference type="ARBA" id="ARBA00022786"/>
    </source>
</evidence>
<evidence type="ECO:0008006" key="13">
    <source>
        <dbReference type="Google" id="ProtNLM"/>
    </source>
</evidence>
<dbReference type="Gene3D" id="3.40.50.620">
    <property type="entry name" value="HUPs"/>
    <property type="match status" value="1"/>
</dbReference>
<reference evidence="11 12" key="1">
    <citation type="submission" date="2021-06" db="EMBL/GenBank/DDBJ databases">
        <title>Candida outbreak in Lebanon.</title>
        <authorList>
            <person name="Finianos M."/>
        </authorList>
    </citation>
    <scope>NUCLEOTIDE SEQUENCE [LARGE SCALE GENOMIC DNA]</scope>
    <source>
        <strain evidence="11">CA3LBN</strain>
    </source>
</reference>
<feature type="compositionally biased region" description="Low complexity" evidence="8">
    <location>
        <begin position="596"/>
        <end position="619"/>
    </location>
</feature>
<evidence type="ECO:0000259" key="9">
    <source>
        <dbReference type="PROSITE" id="PS50828"/>
    </source>
</evidence>
<dbReference type="SUPFAM" id="SSF52540">
    <property type="entry name" value="P-loop containing nucleoside triphosphate hydrolases"/>
    <property type="match status" value="1"/>
</dbReference>
<dbReference type="Gene3D" id="3.40.50.300">
    <property type="entry name" value="P-loop containing nucleotide triphosphate hydrolases"/>
    <property type="match status" value="1"/>
</dbReference>
<feature type="compositionally biased region" description="Polar residues" evidence="8">
    <location>
        <begin position="401"/>
        <end position="410"/>
    </location>
</feature>
<evidence type="ECO:0000256" key="2">
    <source>
        <dbReference type="ARBA" id="ARBA00005378"/>
    </source>
</evidence>
<dbReference type="PROSITE" id="PS50828">
    <property type="entry name" value="SMR"/>
    <property type="match status" value="1"/>
</dbReference>
<comment type="subcellular location">
    <subcellularLocation>
        <location evidence="1">Nucleus</location>
    </subcellularLocation>
</comment>
<accession>A0ABX8HZV4</accession>
<evidence type="ECO:0000256" key="7">
    <source>
        <dbReference type="ARBA" id="ARBA00023242"/>
    </source>
</evidence>
<feature type="region of interest" description="Disordered" evidence="8">
    <location>
        <begin position="105"/>
        <end position="155"/>
    </location>
</feature>
<evidence type="ECO:0000256" key="8">
    <source>
        <dbReference type="SAM" id="MobiDB-lite"/>
    </source>
</evidence>
<evidence type="ECO:0000256" key="1">
    <source>
        <dbReference type="ARBA" id="ARBA00004123"/>
    </source>
</evidence>
<dbReference type="NCBIfam" id="NF001679">
    <property type="entry name" value="PRK00440.1"/>
    <property type="match status" value="1"/>
</dbReference>
<dbReference type="InterPro" id="IPR050238">
    <property type="entry name" value="DNA_Rep/Repair_Clamp_Loader"/>
</dbReference>
<dbReference type="InterPro" id="IPR008921">
    <property type="entry name" value="DNA_pol3_clamp-load_cplx_C"/>
</dbReference>
<dbReference type="SMART" id="SM00382">
    <property type="entry name" value="AAA"/>
    <property type="match status" value="1"/>
</dbReference>
<dbReference type="Pfam" id="PF00004">
    <property type="entry name" value="AAA"/>
    <property type="match status" value="1"/>
</dbReference>
<dbReference type="SUPFAM" id="SSF48019">
    <property type="entry name" value="post-AAA+ oligomerization domain-like"/>
    <property type="match status" value="1"/>
</dbReference>
<dbReference type="InterPro" id="IPR003892">
    <property type="entry name" value="CUE"/>
</dbReference>
<dbReference type="Gene3D" id="1.20.272.10">
    <property type="match status" value="1"/>
</dbReference>
<dbReference type="PANTHER" id="PTHR11669:SF9">
    <property type="entry name" value="REPLICATION FACTOR C SUBUNIT 5"/>
    <property type="match status" value="1"/>
</dbReference>
<dbReference type="InterPro" id="IPR002625">
    <property type="entry name" value="Smr_dom"/>
</dbReference>
<feature type="domain" description="CUE" evidence="10">
    <location>
        <begin position="1277"/>
        <end position="1321"/>
    </location>
</feature>
<proteinExistence type="inferred from homology"/>
<feature type="region of interest" description="Disordered" evidence="8">
    <location>
        <begin position="567"/>
        <end position="633"/>
    </location>
</feature>
<keyword evidence="3" id="KW-0235">DNA replication</keyword>
<dbReference type="SUPFAM" id="SSF52402">
    <property type="entry name" value="Adenine nucleotide alpha hydrolases-like"/>
    <property type="match status" value="1"/>
</dbReference>
<feature type="compositionally biased region" description="Low complexity" evidence="8">
    <location>
        <begin position="427"/>
        <end position="448"/>
    </location>
</feature>
<dbReference type="SUPFAM" id="SSF46934">
    <property type="entry name" value="UBA-like"/>
    <property type="match status" value="1"/>
</dbReference>
<dbReference type="PROSITE" id="PS51140">
    <property type="entry name" value="CUE"/>
    <property type="match status" value="1"/>
</dbReference>
<evidence type="ECO:0000256" key="3">
    <source>
        <dbReference type="ARBA" id="ARBA00022705"/>
    </source>
</evidence>
<evidence type="ECO:0000313" key="12">
    <source>
        <dbReference type="Proteomes" id="UP000825434"/>
    </source>
</evidence>
<dbReference type="PANTHER" id="PTHR11669">
    <property type="entry name" value="REPLICATION FACTOR C / DNA POLYMERASE III GAMMA-TAU SUBUNIT"/>
    <property type="match status" value="1"/>
</dbReference>
<feature type="region of interest" description="Disordered" evidence="8">
    <location>
        <begin position="253"/>
        <end position="279"/>
    </location>
</feature>
<protein>
    <recommendedName>
        <fullName evidence="13">AAA+ ATPase domain-containing protein</fullName>
    </recommendedName>
</protein>
<evidence type="ECO:0000256" key="4">
    <source>
        <dbReference type="ARBA" id="ARBA00022741"/>
    </source>
</evidence>
<organism evidence="11 12">
    <name type="scientific">Candidozyma haemuli</name>
    <dbReference type="NCBI Taxonomy" id="45357"/>
    <lineage>
        <taxon>Eukaryota</taxon>
        <taxon>Fungi</taxon>
        <taxon>Dikarya</taxon>
        <taxon>Ascomycota</taxon>
        <taxon>Saccharomycotina</taxon>
        <taxon>Pichiomycetes</taxon>
        <taxon>Metschnikowiaceae</taxon>
        <taxon>Candidozyma</taxon>
    </lineage>
</organism>
<dbReference type="Pfam" id="PF08542">
    <property type="entry name" value="Rep_fac_C"/>
    <property type="match status" value="1"/>
</dbReference>
<comment type="similarity">
    <text evidence="2">Belongs to the activator 1 small subunits family.</text>
</comment>
<name>A0ABX8HZV4_9ASCO</name>
<evidence type="ECO:0000313" key="11">
    <source>
        <dbReference type="EMBL" id="QWU86264.1"/>
    </source>
</evidence>
<dbReference type="CDD" id="cd14279">
    <property type="entry name" value="CUE"/>
    <property type="match status" value="1"/>
</dbReference>
<dbReference type="InterPro" id="IPR013748">
    <property type="entry name" value="Rep_factorC_C"/>
</dbReference>
<dbReference type="InterPro" id="IPR036063">
    <property type="entry name" value="Smr_dom_sf"/>
</dbReference>
<dbReference type="InterPro" id="IPR003593">
    <property type="entry name" value="AAA+_ATPase"/>
</dbReference>
<keyword evidence="5" id="KW-0833">Ubl conjugation pathway</keyword>
<dbReference type="Gene3D" id="3.30.1370.110">
    <property type="match status" value="1"/>
</dbReference>
<dbReference type="Proteomes" id="UP000825434">
    <property type="component" value="Chromosome 1"/>
</dbReference>
<dbReference type="InterPro" id="IPR003959">
    <property type="entry name" value="ATPase_AAA_core"/>
</dbReference>
<keyword evidence="4" id="KW-0547">Nucleotide-binding</keyword>
<evidence type="ECO:0000259" key="10">
    <source>
        <dbReference type="PROSITE" id="PS51140"/>
    </source>
</evidence>
<gene>
    <name evidence="11" type="ORF">CA3LBN_000482</name>
</gene>
<dbReference type="CDD" id="cd18140">
    <property type="entry name" value="HLD_clamp_RFC"/>
    <property type="match status" value="1"/>
</dbReference>
<dbReference type="Gene3D" id="1.10.8.60">
    <property type="match status" value="1"/>
</dbReference>
<dbReference type="EMBL" id="CP076661">
    <property type="protein sequence ID" value="QWU86264.1"/>
    <property type="molecule type" value="Genomic_DNA"/>
</dbReference>
<feature type="compositionally biased region" description="Basic and acidic residues" evidence="8">
    <location>
        <begin position="118"/>
        <end position="137"/>
    </location>
</feature>
<dbReference type="SMART" id="SM00463">
    <property type="entry name" value="SMR"/>
    <property type="match status" value="1"/>
</dbReference>
<keyword evidence="6" id="KW-0067">ATP-binding</keyword>
<feature type="region of interest" description="Disordered" evidence="8">
    <location>
        <begin position="1"/>
        <end position="73"/>
    </location>
</feature>
<dbReference type="Gene3D" id="1.10.8.10">
    <property type="entry name" value="DNA helicase RuvA subunit, C-terminal domain"/>
    <property type="match status" value="1"/>
</dbReference>
<dbReference type="CDD" id="cd00009">
    <property type="entry name" value="AAA"/>
    <property type="match status" value="1"/>
</dbReference>
<keyword evidence="7" id="KW-0539">Nucleus</keyword>
<dbReference type="Pfam" id="PF12929">
    <property type="entry name" value="Mid1"/>
    <property type="match status" value="1"/>
</dbReference>
<dbReference type="SUPFAM" id="SSF160443">
    <property type="entry name" value="SMR domain-like"/>
    <property type="match status" value="1"/>
</dbReference>
<dbReference type="InterPro" id="IPR009060">
    <property type="entry name" value="UBA-like_sf"/>
</dbReference>
<dbReference type="InterPro" id="IPR024338">
    <property type="entry name" value="MID1/Yam8"/>
</dbReference>
<dbReference type="SMART" id="SM00546">
    <property type="entry name" value="CUE"/>
    <property type="match status" value="1"/>
</dbReference>
<feature type="region of interest" description="Disordered" evidence="8">
    <location>
        <begin position="390"/>
        <end position="448"/>
    </location>
</feature>